<evidence type="ECO:0008006" key="4">
    <source>
        <dbReference type="Google" id="ProtNLM"/>
    </source>
</evidence>
<evidence type="ECO:0000313" key="3">
    <source>
        <dbReference type="Proteomes" id="UP001642482"/>
    </source>
</evidence>
<proteinExistence type="predicted"/>
<feature type="compositionally biased region" description="Acidic residues" evidence="1">
    <location>
        <begin position="105"/>
        <end position="115"/>
    </location>
</feature>
<feature type="compositionally biased region" description="Basic and acidic residues" evidence="1">
    <location>
        <begin position="34"/>
        <end position="47"/>
    </location>
</feature>
<name>A0ABP0C410_9PEZI</name>
<feature type="region of interest" description="Disordered" evidence="1">
    <location>
        <begin position="1"/>
        <end position="71"/>
    </location>
</feature>
<evidence type="ECO:0000256" key="1">
    <source>
        <dbReference type="SAM" id="MobiDB-lite"/>
    </source>
</evidence>
<dbReference type="EMBL" id="CAWUHD010000065">
    <property type="protein sequence ID" value="CAK7226336.1"/>
    <property type="molecule type" value="Genomic_DNA"/>
</dbReference>
<reference evidence="2 3" key="1">
    <citation type="submission" date="2024-01" db="EMBL/GenBank/DDBJ databases">
        <authorList>
            <person name="Allen C."/>
            <person name="Tagirdzhanova G."/>
        </authorList>
    </citation>
    <scope>NUCLEOTIDE SEQUENCE [LARGE SCALE GENOMIC DNA]</scope>
</reference>
<accession>A0ABP0C410</accession>
<keyword evidence="3" id="KW-1185">Reference proteome</keyword>
<sequence>MPSVKNPNKPSRNRMAARAATKRKQQKKNSANGRHKEDRIAKADTKRGARPGLMPTSGPRAPLSAKKQKKVLQRMTLAIKRKMEANGGKLPQELADAQPAAVAETNEEMVDADIQ</sequence>
<dbReference type="Proteomes" id="UP001642482">
    <property type="component" value="Unassembled WGS sequence"/>
</dbReference>
<feature type="compositionally biased region" description="Polar residues" evidence="1">
    <location>
        <begin position="1"/>
        <end position="10"/>
    </location>
</feature>
<organism evidence="2 3">
    <name type="scientific">Sporothrix eucalyptigena</name>
    <dbReference type="NCBI Taxonomy" id="1812306"/>
    <lineage>
        <taxon>Eukaryota</taxon>
        <taxon>Fungi</taxon>
        <taxon>Dikarya</taxon>
        <taxon>Ascomycota</taxon>
        <taxon>Pezizomycotina</taxon>
        <taxon>Sordariomycetes</taxon>
        <taxon>Sordariomycetidae</taxon>
        <taxon>Ophiostomatales</taxon>
        <taxon>Ophiostomataceae</taxon>
        <taxon>Sporothrix</taxon>
    </lineage>
</organism>
<comment type="caution">
    <text evidence="2">The sequence shown here is derived from an EMBL/GenBank/DDBJ whole genome shotgun (WGS) entry which is preliminary data.</text>
</comment>
<evidence type="ECO:0000313" key="2">
    <source>
        <dbReference type="EMBL" id="CAK7226336.1"/>
    </source>
</evidence>
<protein>
    <recommendedName>
        <fullName evidence="4">Ribosome biogenesis protein Alb1</fullName>
    </recommendedName>
</protein>
<feature type="region of interest" description="Disordered" evidence="1">
    <location>
        <begin position="89"/>
        <end position="115"/>
    </location>
</feature>
<gene>
    <name evidence="2" type="ORF">SEUCBS140593_006207</name>
</gene>